<evidence type="ECO:0000256" key="5">
    <source>
        <dbReference type="ARBA" id="ARBA00022989"/>
    </source>
</evidence>
<dbReference type="InterPro" id="IPR004156">
    <property type="entry name" value="OATP"/>
</dbReference>
<feature type="transmembrane region" description="Helical" evidence="8">
    <location>
        <begin position="752"/>
        <end position="774"/>
    </location>
</feature>
<dbReference type="GO" id="GO:0015347">
    <property type="term" value="F:sodium-independent organic anion transmembrane transporter activity"/>
    <property type="evidence" value="ECO:0007669"/>
    <property type="project" value="TreeGrafter"/>
</dbReference>
<dbReference type="AlphaFoldDB" id="A0A9N9MA81"/>
<reference evidence="11" key="1">
    <citation type="submission" date="2022-01" db="EMBL/GenBank/DDBJ databases">
        <authorList>
            <person name="King R."/>
        </authorList>
    </citation>
    <scope>NUCLEOTIDE SEQUENCE</scope>
</reference>
<feature type="transmembrane region" description="Helical" evidence="8">
    <location>
        <begin position="526"/>
        <end position="546"/>
    </location>
</feature>
<feature type="transmembrane region" description="Helical" evidence="8">
    <location>
        <begin position="132"/>
        <end position="152"/>
    </location>
</feature>
<feature type="transmembrane region" description="Helical" evidence="8">
    <location>
        <begin position="661"/>
        <end position="687"/>
    </location>
</feature>
<dbReference type="OrthoDB" id="5062115at2759"/>
<evidence type="ECO:0000256" key="2">
    <source>
        <dbReference type="ARBA" id="ARBA00009657"/>
    </source>
</evidence>
<evidence type="ECO:0000313" key="12">
    <source>
        <dbReference type="Proteomes" id="UP001152799"/>
    </source>
</evidence>
<comment type="subcellular location">
    <subcellularLocation>
        <location evidence="1 8">Cell membrane</location>
        <topology evidence="1 8">Multi-pass membrane protein</topology>
    </subcellularLocation>
</comment>
<dbReference type="SUPFAM" id="SSF100895">
    <property type="entry name" value="Kazal-type serine protease inhibitors"/>
    <property type="match status" value="1"/>
</dbReference>
<evidence type="ECO:0000256" key="3">
    <source>
        <dbReference type="ARBA" id="ARBA00022475"/>
    </source>
</evidence>
<name>A0A9N9MA81_9CUCU</name>
<dbReference type="Proteomes" id="UP001152799">
    <property type="component" value="Chromosome 1"/>
</dbReference>
<feature type="domain" description="Kazal-like" evidence="10">
    <location>
        <begin position="568"/>
        <end position="619"/>
    </location>
</feature>
<dbReference type="NCBIfam" id="TIGR00805">
    <property type="entry name" value="oat"/>
    <property type="match status" value="1"/>
</dbReference>
<keyword evidence="3" id="KW-1003">Cell membrane</keyword>
<evidence type="ECO:0000256" key="8">
    <source>
        <dbReference type="RuleBase" id="RU362056"/>
    </source>
</evidence>
<organism evidence="11 12">
    <name type="scientific">Ceutorhynchus assimilis</name>
    <name type="common">cabbage seed weevil</name>
    <dbReference type="NCBI Taxonomy" id="467358"/>
    <lineage>
        <taxon>Eukaryota</taxon>
        <taxon>Metazoa</taxon>
        <taxon>Ecdysozoa</taxon>
        <taxon>Arthropoda</taxon>
        <taxon>Hexapoda</taxon>
        <taxon>Insecta</taxon>
        <taxon>Pterygota</taxon>
        <taxon>Neoptera</taxon>
        <taxon>Endopterygota</taxon>
        <taxon>Coleoptera</taxon>
        <taxon>Polyphaga</taxon>
        <taxon>Cucujiformia</taxon>
        <taxon>Curculionidae</taxon>
        <taxon>Ceutorhynchinae</taxon>
        <taxon>Ceutorhynchus</taxon>
    </lineage>
</organism>
<accession>A0A9N9MA81</accession>
<evidence type="ECO:0000256" key="4">
    <source>
        <dbReference type="ARBA" id="ARBA00022692"/>
    </source>
</evidence>
<feature type="region of interest" description="Disordered" evidence="9">
    <location>
        <begin position="1"/>
        <end position="25"/>
    </location>
</feature>
<feature type="transmembrane region" description="Helical" evidence="8">
    <location>
        <begin position="496"/>
        <end position="514"/>
    </location>
</feature>
<feature type="transmembrane region" description="Helical" evidence="8">
    <location>
        <begin position="699"/>
        <end position="722"/>
    </location>
</feature>
<dbReference type="CDD" id="cd17404">
    <property type="entry name" value="MFS_SLCO5_OATP5"/>
    <property type="match status" value="1"/>
</dbReference>
<dbReference type="SUPFAM" id="SSF103473">
    <property type="entry name" value="MFS general substrate transporter"/>
    <property type="match status" value="2"/>
</dbReference>
<keyword evidence="6 8" id="KW-0472">Membrane</keyword>
<feature type="transmembrane region" description="Helical" evidence="8">
    <location>
        <begin position="199"/>
        <end position="221"/>
    </location>
</feature>
<dbReference type="InterPro" id="IPR036259">
    <property type="entry name" value="MFS_trans_sf"/>
</dbReference>
<sequence>MASEKGGTTPNTGSEGGGQSSAVCKGHRRQESMYAMTGLYSESIPEEQAETFSGDAATTTKCTTAFCHGTETVIKCHSRNPSAGFDPHRAVQSAVGTMGRSNEPPVILRHSKDCGIMGLRPPCVQSLASIKFFVLLLSILVTLQQALSSGYINSVITTIEKRFEIPSSLSGLVASSYEIGNVITVIFVSYLGSRRHIPVWIGVGAVIMGMGSLIFMVPHFIADENVGMSEVNNSEENMCRIVTVHEQDMGLGRLSSGLSSPPLAPNNIRGDNCIQGSPSTTGPVLLFVLAQLLLGCGGSPLFTLGTTYIDDHVRSESSSIYIGCMYSMAAFGPVLGFLLGAYLLSFHMDSLSKIISINAGDSKWVGMWWGGFLLCGFLLIIVAIPFFSFPKVLTHEKEKIRLIEKQAAANAAAASTSSKEKEKPANAMTKDDTAYGKDIKDIPRSMWRLASNPVYMVTCLGACMELIIVSGFVVFLPKYLETQFSLGKSQASVFTGSIAIPGACIGIFMGGLVLKKMELRPKGAVQFVLISNSICLLCYGLLFFLGCDNLKMAGTTIPYFNSTQPFQVNLTASCNFGCECSMNDVEPVCGNNGLTYFSPCHAGCTSILSSNYTNCACIHGNMSLKNGSSIKYASPLESDYSEVTIVPVATAGPCISQCHTIYPFLILLFFMTFIVAITQMPLLMIVLRSVSEEERSFALGMQFVIFRLFGYIPAPILFGNLIDSTCLLWKSTCGSKGGRCLLYDIEQFRYRYVGLCAGIKILALGIFLLDWWLVRRRNVLDEDKAMSTNEIVGSIISLDKLFAIDSKAHSRAHSRNTSSVTSHEFPPPNSPKTLRLVKEALEAHVAETSLTLEKNETVDNDSDIDLKKRHT</sequence>
<dbReference type="PANTHER" id="PTHR11388:SF142">
    <property type="entry name" value="SOLUTE CARRIER ORGANIC ANION TRANSPORTER FAMILY MEMBER 5A1"/>
    <property type="match status" value="1"/>
</dbReference>
<evidence type="ECO:0000256" key="7">
    <source>
        <dbReference type="ARBA" id="ARBA00023157"/>
    </source>
</evidence>
<feature type="compositionally biased region" description="Polar residues" evidence="9">
    <location>
        <begin position="1"/>
        <end position="13"/>
    </location>
</feature>
<dbReference type="PANTHER" id="PTHR11388">
    <property type="entry name" value="ORGANIC ANION TRANSPORTER"/>
    <property type="match status" value="1"/>
</dbReference>
<keyword evidence="5 8" id="KW-1133">Transmembrane helix</keyword>
<dbReference type="GO" id="GO:0016323">
    <property type="term" value="C:basolateral plasma membrane"/>
    <property type="evidence" value="ECO:0007669"/>
    <property type="project" value="TreeGrafter"/>
</dbReference>
<evidence type="ECO:0000256" key="9">
    <source>
        <dbReference type="SAM" id="MobiDB-lite"/>
    </source>
</evidence>
<keyword evidence="4 8" id="KW-0812">Transmembrane</keyword>
<keyword evidence="8" id="KW-0813">Transport</keyword>
<keyword evidence="12" id="KW-1185">Reference proteome</keyword>
<evidence type="ECO:0000256" key="6">
    <source>
        <dbReference type="ARBA" id="ARBA00023136"/>
    </source>
</evidence>
<comment type="similarity">
    <text evidence="2 8">Belongs to the organo anion transporter (TC 2.A.60) family.</text>
</comment>
<keyword evidence="7" id="KW-1015">Disulfide bond</keyword>
<dbReference type="InterPro" id="IPR002350">
    <property type="entry name" value="Kazal_dom"/>
</dbReference>
<dbReference type="GO" id="GO:0006811">
    <property type="term" value="P:monoatomic ion transport"/>
    <property type="evidence" value="ECO:0007669"/>
    <property type="project" value="UniProtKB-KW"/>
</dbReference>
<feature type="transmembrane region" description="Helical" evidence="8">
    <location>
        <begin position="284"/>
        <end position="308"/>
    </location>
</feature>
<dbReference type="GO" id="GO:0043252">
    <property type="term" value="P:sodium-independent organic anion transport"/>
    <property type="evidence" value="ECO:0007669"/>
    <property type="project" value="TreeGrafter"/>
</dbReference>
<evidence type="ECO:0000313" key="11">
    <source>
        <dbReference type="EMBL" id="CAG9759313.1"/>
    </source>
</evidence>
<dbReference type="PROSITE" id="PS51465">
    <property type="entry name" value="KAZAL_2"/>
    <property type="match status" value="1"/>
</dbReference>
<dbReference type="InterPro" id="IPR036058">
    <property type="entry name" value="Kazal_dom_sf"/>
</dbReference>
<evidence type="ECO:0000256" key="1">
    <source>
        <dbReference type="ARBA" id="ARBA00004651"/>
    </source>
</evidence>
<dbReference type="EMBL" id="OU892277">
    <property type="protein sequence ID" value="CAG9759313.1"/>
    <property type="molecule type" value="Genomic_DNA"/>
</dbReference>
<feature type="transmembrane region" description="Helical" evidence="8">
    <location>
        <begin position="320"/>
        <end position="346"/>
    </location>
</feature>
<protein>
    <recommendedName>
        <fullName evidence="8">Solute carrier organic anion transporter family member</fullName>
    </recommendedName>
</protein>
<keyword evidence="8" id="KW-0406">Ion transport</keyword>
<dbReference type="Pfam" id="PF03137">
    <property type="entry name" value="OATP"/>
    <property type="match status" value="1"/>
</dbReference>
<evidence type="ECO:0000259" key="10">
    <source>
        <dbReference type="PROSITE" id="PS51465"/>
    </source>
</evidence>
<dbReference type="Gene3D" id="1.20.1250.20">
    <property type="entry name" value="MFS general substrate transporter like domains"/>
    <property type="match status" value="1"/>
</dbReference>
<gene>
    <name evidence="11" type="ORF">CEUTPL_LOCUS66</name>
</gene>
<feature type="transmembrane region" description="Helical" evidence="8">
    <location>
        <begin position="172"/>
        <end position="192"/>
    </location>
</feature>
<dbReference type="Pfam" id="PF07648">
    <property type="entry name" value="Kazal_2"/>
    <property type="match status" value="1"/>
</dbReference>
<feature type="transmembrane region" description="Helical" evidence="8">
    <location>
        <begin position="366"/>
        <end position="389"/>
    </location>
</feature>
<proteinExistence type="inferred from homology"/>
<feature type="transmembrane region" description="Helical" evidence="8">
    <location>
        <begin position="454"/>
        <end position="476"/>
    </location>
</feature>